<keyword evidence="4 7" id="KW-0812">Transmembrane</keyword>
<dbReference type="RefSeq" id="WP_075568395.1">
    <property type="nucleotide sequence ID" value="NZ_MSDO01000001.1"/>
</dbReference>
<feature type="transmembrane region" description="Helical" evidence="7">
    <location>
        <begin position="115"/>
        <end position="148"/>
    </location>
</feature>
<dbReference type="STRING" id="404433.BTW07_01670"/>
<dbReference type="AlphaFoldDB" id="A0A1Q8SXR3"/>
<feature type="transmembrane region" description="Helical" evidence="7">
    <location>
        <begin position="224"/>
        <end position="244"/>
    </location>
</feature>
<keyword evidence="2" id="KW-0813">Transport</keyword>
<dbReference type="EMBL" id="MSDO01000001">
    <property type="protein sequence ID" value="OLO06226.1"/>
    <property type="molecule type" value="Genomic_DNA"/>
</dbReference>
<evidence type="ECO:0000256" key="4">
    <source>
        <dbReference type="ARBA" id="ARBA00022692"/>
    </source>
</evidence>
<keyword evidence="9" id="KW-1185">Reference proteome</keyword>
<feature type="transmembrane region" description="Helical" evidence="7">
    <location>
        <begin position="160"/>
        <end position="181"/>
    </location>
</feature>
<protein>
    <submittedName>
        <fullName evidence="8">Transporter</fullName>
    </submittedName>
</protein>
<evidence type="ECO:0000313" key="9">
    <source>
        <dbReference type="Proteomes" id="UP000186878"/>
    </source>
</evidence>
<dbReference type="Proteomes" id="UP000186878">
    <property type="component" value="Unassembled WGS sequence"/>
</dbReference>
<dbReference type="PANTHER" id="PTHR36838:SF1">
    <property type="entry name" value="SLR1864 PROTEIN"/>
    <property type="match status" value="1"/>
</dbReference>
<sequence>MIGTIVSALAPIALVTALGWFAGRWKVLPDNAAAVLAGFVVTFALPLSLFLAAVAAKPSEILNPPYLAALAAGLVGSYAIGLLLARFAFQRTLPEASVQAIAASFPNMAYCGPPVLIAAIGPSAVLAVVIGNLIVTLILIPLTLVLLGGSGGIARAIRSAVLQPLVLLPVFGAVLAVAGVRLPDLLTSSVDEIGRAAGGTALFTLGLILSRITPRIDRDVLVNVSLKNVVQPALILGTGMAVGLSGDQLAQVFLIGVLPAATAVPTLALAHQTYADEAAASVMASTLFAILSISGGIAIVGALS</sequence>
<dbReference type="Pfam" id="PF03547">
    <property type="entry name" value="Mem_trans"/>
    <property type="match status" value="2"/>
</dbReference>
<organism evidence="8 9">
    <name type="scientific">Salinicola socius</name>
    <dbReference type="NCBI Taxonomy" id="404433"/>
    <lineage>
        <taxon>Bacteria</taxon>
        <taxon>Pseudomonadati</taxon>
        <taxon>Pseudomonadota</taxon>
        <taxon>Gammaproteobacteria</taxon>
        <taxon>Oceanospirillales</taxon>
        <taxon>Halomonadaceae</taxon>
        <taxon>Salinicola</taxon>
    </lineage>
</organism>
<evidence type="ECO:0000256" key="7">
    <source>
        <dbReference type="SAM" id="Phobius"/>
    </source>
</evidence>
<accession>A0A1Q8SXR3</accession>
<feature type="transmembrane region" description="Helical" evidence="7">
    <location>
        <begin position="193"/>
        <end position="212"/>
    </location>
</feature>
<dbReference type="InterPro" id="IPR004776">
    <property type="entry name" value="Mem_transp_PIN-like"/>
</dbReference>
<feature type="transmembrane region" description="Helical" evidence="7">
    <location>
        <begin position="66"/>
        <end position="89"/>
    </location>
</feature>
<keyword evidence="6 7" id="KW-0472">Membrane</keyword>
<gene>
    <name evidence="8" type="ORF">BTW07_01670</name>
</gene>
<evidence type="ECO:0000256" key="1">
    <source>
        <dbReference type="ARBA" id="ARBA00004141"/>
    </source>
</evidence>
<name>A0A1Q8SXR3_9GAMM</name>
<keyword evidence="3" id="KW-1003">Cell membrane</keyword>
<proteinExistence type="predicted"/>
<evidence type="ECO:0000256" key="5">
    <source>
        <dbReference type="ARBA" id="ARBA00022989"/>
    </source>
</evidence>
<dbReference type="GO" id="GO:0055085">
    <property type="term" value="P:transmembrane transport"/>
    <property type="evidence" value="ECO:0007669"/>
    <property type="project" value="InterPro"/>
</dbReference>
<evidence type="ECO:0000256" key="6">
    <source>
        <dbReference type="ARBA" id="ARBA00023136"/>
    </source>
</evidence>
<dbReference type="GO" id="GO:0016020">
    <property type="term" value="C:membrane"/>
    <property type="evidence" value="ECO:0007669"/>
    <property type="project" value="UniProtKB-SubCell"/>
</dbReference>
<comment type="subcellular location">
    <subcellularLocation>
        <location evidence="1">Membrane</location>
        <topology evidence="1">Multi-pass membrane protein</topology>
    </subcellularLocation>
</comment>
<feature type="transmembrane region" description="Helical" evidence="7">
    <location>
        <begin position="250"/>
        <end position="270"/>
    </location>
</feature>
<keyword evidence="5 7" id="KW-1133">Transmembrane helix</keyword>
<comment type="caution">
    <text evidence="8">The sequence shown here is derived from an EMBL/GenBank/DDBJ whole genome shotgun (WGS) entry which is preliminary data.</text>
</comment>
<reference evidence="8 9" key="1">
    <citation type="submission" date="2016-12" db="EMBL/GenBank/DDBJ databases">
        <title>Draft genome sequences of strains Salinicola socius SMB35, Salinicola sp. MH3R3-1 and Chromohalobacter sp. SMB17 from the Verkhnekamsk potash mining region of Russia.</title>
        <authorList>
            <person name="Mavrodi D.V."/>
            <person name="Olsson B.E."/>
            <person name="Korsakova E.S."/>
            <person name="Pyankova A."/>
            <person name="Mavrodi O.V."/>
            <person name="Plotnikova E.G."/>
        </authorList>
    </citation>
    <scope>NUCLEOTIDE SEQUENCE [LARGE SCALE GENOMIC DNA]</scope>
    <source>
        <strain evidence="8 9">SMB35</strain>
    </source>
</reference>
<evidence type="ECO:0000313" key="8">
    <source>
        <dbReference type="EMBL" id="OLO06226.1"/>
    </source>
</evidence>
<evidence type="ECO:0000256" key="3">
    <source>
        <dbReference type="ARBA" id="ARBA00022475"/>
    </source>
</evidence>
<feature type="transmembrane region" description="Helical" evidence="7">
    <location>
        <begin position="35"/>
        <end position="54"/>
    </location>
</feature>
<dbReference type="PANTHER" id="PTHR36838">
    <property type="entry name" value="AUXIN EFFLUX CARRIER FAMILY PROTEIN"/>
    <property type="match status" value="1"/>
</dbReference>
<evidence type="ECO:0000256" key="2">
    <source>
        <dbReference type="ARBA" id="ARBA00022448"/>
    </source>
</evidence>
<feature type="transmembrane region" description="Helical" evidence="7">
    <location>
        <begin position="282"/>
        <end position="303"/>
    </location>
</feature>
<dbReference type="OrthoDB" id="9810457at2"/>